<reference evidence="2" key="1">
    <citation type="submission" date="2020-09" db="EMBL/GenBank/DDBJ databases">
        <title>Genome-Enabled Discovery of Anthraquinone Biosynthesis in Senna tora.</title>
        <authorList>
            <person name="Kang S.-H."/>
            <person name="Pandey R.P."/>
            <person name="Lee C.-M."/>
            <person name="Sim J.-S."/>
            <person name="Jeong J.-T."/>
            <person name="Choi B.-S."/>
            <person name="Jung M."/>
            <person name="Ginzburg D."/>
            <person name="Zhao K."/>
            <person name="Won S.Y."/>
            <person name="Oh T.-J."/>
            <person name="Yu Y."/>
            <person name="Kim N.-H."/>
            <person name="Lee O.R."/>
            <person name="Lee T.-H."/>
            <person name="Bashyal P."/>
            <person name="Kim T.-S."/>
            <person name="Lee W.-H."/>
            <person name="Kawkins C."/>
            <person name="Kim C.-K."/>
            <person name="Kim J.S."/>
            <person name="Ahn B.O."/>
            <person name="Rhee S.Y."/>
            <person name="Sohng J.K."/>
        </authorList>
    </citation>
    <scope>NUCLEOTIDE SEQUENCE</scope>
    <source>
        <tissue evidence="2">Leaf</tissue>
    </source>
</reference>
<dbReference type="EMBL" id="JAAIUW010000008">
    <property type="protein sequence ID" value="KAF7818277.1"/>
    <property type="molecule type" value="Genomic_DNA"/>
</dbReference>
<dbReference type="Proteomes" id="UP000634136">
    <property type="component" value="Unassembled WGS sequence"/>
</dbReference>
<evidence type="ECO:0000256" key="1">
    <source>
        <dbReference type="SAM" id="MobiDB-lite"/>
    </source>
</evidence>
<protein>
    <submittedName>
        <fullName evidence="2">Uncharacterized protein</fullName>
    </submittedName>
</protein>
<dbReference type="AlphaFoldDB" id="A0A834TAK2"/>
<keyword evidence="3" id="KW-1185">Reference proteome</keyword>
<comment type="caution">
    <text evidence="2">The sequence shown here is derived from an EMBL/GenBank/DDBJ whole genome shotgun (WGS) entry which is preliminary data.</text>
</comment>
<proteinExistence type="predicted"/>
<evidence type="ECO:0000313" key="2">
    <source>
        <dbReference type="EMBL" id="KAF7818277.1"/>
    </source>
</evidence>
<accession>A0A834TAK2</accession>
<evidence type="ECO:0000313" key="3">
    <source>
        <dbReference type="Proteomes" id="UP000634136"/>
    </source>
</evidence>
<sequence>MGAEPTEVLVEEFEHNGGKVGVRKNGVLAREDHGGFNSIQYNKRPNSGLEGSSK</sequence>
<feature type="compositionally biased region" description="Polar residues" evidence="1">
    <location>
        <begin position="37"/>
        <end position="54"/>
    </location>
</feature>
<gene>
    <name evidence="2" type="ORF">G2W53_023732</name>
</gene>
<organism evidence="2 3">
    <name type="scientific">Senna tora</name>
    <dbReference type="NCBI Taxonomy" id="362788"/>
    <lineage>
        <taxon>Eukaryota</taxon>
        <taxon>Viridiplantae</taxon>
        <taxon>Streptophyta</taxon>
        <taxon>Embryophyta</taxon>
        <taxon>Tracheophyta</taxon>
        <taxon>Spermatophyta</taxon>
        <taxon>Magnoliopsida</taxon>
        <taxon>eudicotyledons</taxon>
        <taxon>Gunneridae</taxon>
        <taxon>Pentapetalae</taxon>
        <taxon>rosids</taxon>
        <taxon>fabids</taxon>
        <taxon>Fabales</taxon>
        <taxon>Fabaceae</taxon>
        <taxon>Caesalpinioideae</taxon>
        <taxon>Cassia clade</taxon>
        <taxon>Senna</taxon>
    </lineage>
</organism>
<name>A0A834TAK2_9FABA</name>
<feature type="region of interest" description="Disordered" evidence="1">
    <location>
        <begin position="33"/>
        <end position="54"/>
    </location>
</feature>